<dbReference type="AlphaFoldDB" id="A0A284VN78"/>
<sequence>MMVQVRNQRGVICRHFVICIGARNETMVKPKQRNVVINALSQAICYGT</sequence>
<accession>A0A284VN78</accession>
<reference evidence="2" key="1">
    <citation type="submission" date="2017-06" db="EMBL/GenBank/DDBJ databases">
        <authorList>
            <person name="Cremers G."/>
        </authorList>
    </citation>
    <scope>NUCLEOTIDE SEQUENCE [LARGE SCALE GENOMIC DNA]</scope>
</reference>
<dbReference type="EMBL" id="FZMP01000113">
    <property type="protein sequence ID" value="SNQ60740.1"/>
    <property type="molecule type" value="Genomic_DNA"/>
</dbReference>
<organism evidence="1 2">
    <name type="scientific">Candidatus Methanoperedens nitratireducens</name>
    <dbReference type="NCBI Taxonomy" id="1392998"/>
    <lineage>
        <taxon>Archaea</taxon>
        <taxon>Methanobacteriati</taxon>
        <taxon>Methanobacteriota</taxon>
        <taxon>Stenosarchaea group</taxon>
        <taxon>Methanomicrobia</taxon>
        <taxon>Methanosarcinales</taxon>
        <taxon>ANME-2 cluster</taxon>
        <taxon>Candidatus Methanoperedentaceae</taxon>
        <taxon>Candidatus Methanoperedens</taxon>
    </lineage>
</organism>
<name>A0A284VN78_9EURY</name>
<dbReference type="Proteomes" id="UP000218615">
    <property type="component" value="Unassembled WGS sequence"/>
</dbReference>
<gene>
    <name evidence="1" type="ORF">MNV_200027</name>
</gene>
<evidence type="ECO:0000313" key="2">
    <source>
        <dbReference type="Proteomes" id="UP000218615"/>
    </source>
</evidence>
<proteinExistence type="predicted"/>
<protein>
    <submittedName>
        <fullName evidence="1">Uncharacterized protein</fullName>
    </submittedName>
</protein>
<evidence type="ECO:0000313" key="1">
    <source>
        <dbReference type="EMBL" id="SNQ60740.1"/>
    </source>
</evidence>
<keyword evidence="2" id="KW-1185">Reference proteome</keyword>